<dbReference type="PANTHER" id="PTHR10736">
    <property type="entry name" value="BESTROPHIN"/>
    <property type="match status" value="1"/>
</dbReference>
<proteinExistence type="inferred from homology"/>
<evidence type="ECO:0000256" key="2">
    <source>
        <dbReference type="ARBA" id="ARBA00022692"/>
    </source>
</evidence>
<keyword evidence="6" id="KW-0868">Chloride</keyword>
<comment type="subcellular location">
    <subcellularLocation>
        <location evidence="6">Cell membrane</location>
        <topology evidence="6">Multi-pass membrane protein</topology>
    </subcellularLocation>
    <subcellularLocation>
        <location evidence="1">Membrane</location>
    </subcellularLocation>
</comment>
<organism evidence="7">
    <name type="scientific">Arion vulgaris</name>
    <dbReference type="NCBI Taxonomy" id="1028688"/>
    <lineage>
        <taxon>Eukaryota</taxon>
        <taxon>Metazoa</taxon>
        <taxon>Spiralia</taxon>
        <taxon>Lophotrochozoa</taxon>
        <taxon>Mollusca</taxon>
        <taxon>Gastropoda</taxon>
        <taxon>Heterobranchia</taxon>
        <taxon>Euthyneura</taxon>
        <taxon>Panpulmonata</taxon>
        <taxon>Eupulmonata</taxon>
        <taxon>Stylommatophora</taxon>
        <taxon>Helicina</taxon>
        <taxon>Arionoidea</taxon>
        <taxon>Arionidae</taxon>
        <taxon>Arion</taxon>
    </lineage>
</organism>
<evidence type="ECO:0000256" key="6">
    <source>
        <dbReference type="RuleBase" id="RU363126"/>
    </source>
</evidence>
<evidence type="ECO:0000256" key="5">
    <source>
        <dbReference type="ARBA" id="ARBA00034769"/>
    </source>
</evidence>
<dbReference type="PANTHER" id="PTHR10736:SF0">
    <property type="entry name" value="BESTROPHIN HOMOLOG"/>
    <property type="match status" value="1"/>
</dbReference>
<dbReference type="GO" id="GO:0005254">
    <property type="term" value="F:chloride channel activity"/>
    <property type="evidence" value="ECO:0007669"/>
    <property type="project" value="UniProtKB-KW"/>
</dbReference>
<dbReference type="GO" id="GO:0034707">
    <property type="term" value="C:chloride channel complex"/>
    <property type="evidence" value="ECO:0007669"/>
    <property type="project" value="UniProtKB-KW"/>
</dbReference>
<dbReference type="Pfam" id="PF01062">
    <property type="entry name" value="Bestrophin"/>
    <property type="match status" value="1"/>
</dbReference>
<gene>
    <name evidence="7" type="primary">ORF220587</name>
</gene>
<feature type="non-terminal residue" evidence="7">
    <location>
        <position position="77"/>
    </location>
</feature>
<keyword evidence="2" id="KW-0812">Transmembrane</keyword>
<comment type="similarity">
    <text evidence="5 6">Belongs to the anion channel-forming bestrophin (TC 1.A.46) family. Calcium-sensitive chloride channel subfamily.</text>
</comment>
<name>A0A0B7C1T9_9EUPU</name>
<accession>A0A0B7C1T9</accession>
<protein>
    <recommendedName>
        <fullName evidence="6">Bestrophin homolog</fullName>
    </recommendedName>
</protein>
<keyword evidence="6" id="KW-0869">Chloride channel</keyword>
<evidence type="ECO:0000313" key="7">
    <source>
        <dbReference type="EMBL" id="CEK99167.1"/>
    </source>
</evidence>
<keyword evidence="6" id="KW-0407">Ion channel</keyword>
<reference evidence="7" key="1">
    <citation type="submission" date="2014-12" db="EMBL/GenBank/DDBJ databases">
        <title>Insight into the proteome of Arion vulgaris.</title>
        <authorList>
            <person name="Aradska J."/>
            <person name="Bulat T."/>
            <person name="Smidak R."/>
            <person name="Sarate P."/>
            <person name="Gangsoo J."/>
            <person name="Sialana F."/>
            <person name="Bilban M."/>
            <person name="Lubec G."/>
        </authorList>
    </citation>
    <scope>NUCLEOTIDE SEQUENCE</scope>
    <source>
        <tissue evidence="7">Skin</tissue>
    </source>
</reference>
<keyword evidence="6" id="KW-0406">Ion transport</keyword>
<dbReference type="InterPro" id="IPR000615">
    <property type="entry name" value="Bestrophin"/>
</dbReference>
<dbReference type="InterPro" id="IPR021134">
    <property type="entry name" value="Bestrophin-like"/>
</dbReference>
<keyword evidence="4" id="KW-0472">Membrane</keyword>
<sequence length="77" mass="8591">LLNPMGEDDDDFEVQYMIDRNTGTAFCIADYSHNEIPEQKLDSFIINDEPLYSEETAGDSIHPLIGSAARATIITKN</sequence>
<dbReference type="EMBL" id="HACG01052296">
    <property type="protein sequence ID" value="CEK99167.1"/>
    <property type="molecule type" value="Transcribed_RNA"/>
</dbReference>
<feature type="non-terminal residue" evidence="7">
    <location>
        <position position="1"/>
    </location>
</feature>
<keyword evidence="3" id="KW-1133">Transmembrane helix</keyword>
<evidence type="ECO:0000256" key="3">
    <source>
        <dbReference type="ARBA" id="ARBA00022989"/>
    </source>
</evidence>
<evidence type="ECO:0000256" key="1">
    <source>
        <dbReference type="ARBA" id="ARBA00004370"/>
    </source>
</evidence>
<dbReference type="AlphaFoldDB" id="A0A0B7C1T9"/>
<keyword evidence="6" id="KW-1003">Cell membrane</keyword>
<keyword evidence="6" id="KW-0813">Transport</keyword>
<evidence type="ECO:0000256" key="4">
    <source>
        <dbReference type="ARBA" id="ARBA00023136"/>
    </source>
</evidence>
<comment type="function">
    <text evidence="6">Forms chloride channels.</text>
</comment>
<dbReference type="GO" id="GO:0005886">
    <property type="term" value="C:plasma membrane"/>
    <property type="evidence" value="ECO:0007669"/>
    <property type="project" value="UniProtKB-SubCell"/>
</dbReference>